<dbReference type="PROSITE" id="PS00251">
    <property type="entry name" value="THD_1"/>
    <property type="match status" value="1"/>
</dbReference>
<feature type="non-terminal residue" evidence="8">
    <location>
        <position position="1"/>
    </location>
</feature>
<evidence type="ECO:0000259" key="6">
    <source>
        <dbReference type="PROSITE" id="PS50049"/>
    </source>
</evidence>
<comment type="subcellular location">
    <subcellularLocation>
        <location evidence="1">Membrane</location>
    </subcellularLocation>
</comment>
<feature type="region of interest" description="Disordered" evidence="5">
    <location>
        <begin position="1"/>
        <end position="26"/>
    </location>
</feature>
<dbReference type="CDD" id="cd00184">
    <property type="entry name" value="TNF"/>
    <property type="match status" value="1"/>
</dbReference>
<comment type="similarity">
    <text evidence="2">Belongs to the tumor necrosis factor family.</text>
</comment>
<dbReference type="InterPro" id="IPR021184">
    <property type="entry name" value="TNF_CS"/>
</dbReference>
<evidence type="ECO:0000313" key="8">
    <source>
        <dbReference type="RefSeq" id="XP_060040144.1"/>
    </source>
</evidence>
<evidence type="ECO:0000313" key="7">
    <source>
        <dbReference type="Proteomes" id="UP001652624"/>
    </source>
</evidence>
<name>A0ABM3WU92_ERIEU</name>
<evidence type="ECO:0000256" key="3">
    <source>
        <dbReference type="ARBA" id="ARBA00022514"/>
    </source>
</evidence>
<protein>
    <submittedName>
        <fullName evidence="8">Tumor necrosis factor ligand superfamily member 14</fullName>
    </submittedName>
</protein>
<dbReference type="PROSITE" id="PS50049">
    <property type="entry name" value="THD_2"/>
    <property type="match status" value="1"/>
</dbReference>
<evidence type="ECO:0000256" key="4">
    <source>
        <dbReference type="ARBA" id="ARBA00023136"/>
    </source>
</evidence>
<dbReference type="PANTHER" id="PTHR11471">
    <property type="entry name" value="TUMOR NECROSIS FACTOR FAMILY MEMBER"/>
    <property type="match status" value="1"/>
</dbReference>
<dbReference type="RefSeq" id="XP_060040144.1">
    <property type="nucleotide sequence ID" value="XM_060184161.1"/>
</dbReference>
<evidence type="ECO:0000256" key="1">
    <source>
        <dbReference type="ARBA" id="ARBA00004370"/>
    </source>
</evidence>
<dbReference type="InterPro" id="IPR008983">
    <property type="entry name" value="Tumour_necrosis_fac-like_dom"/>
</dbReference>
<dbReference type="Proteomes" id="UP001652624">
    <property type="component" value="Unplaced"/>
</dbReference>
<reference evidence="8" key="1">
    <citation type="submission" date="2025-08" db="UniProtKB">
        <authorList>
            <consortium name="RefSeq"/>
        </authorList>
    </citation>
    <scope>IDENTIFICATION</scope>
</reference>
<feature type="domain" description="THD" evidence="6">
    <location>
        <begin position="29"/>
        <end position="173"/>
    </location>
</feature>
<keyword evidence="7" id="KW-1185">Reference proteome</keyword>
<sequence>DEHTAPSWGKLLHEPGDFFRDNPPAQEKPVAHLTGSNFNLTDSGGPLLWEARLGMVFLKGFRYQDGALVVPESGFYYIYSKVQLASLGCPEGGRLVSLGLYMRTPRYPKELELLLGRKTLCGQRSSSHIWWDSSFLGGLVHLEAGDELIVRLRDTRHFWVRDASRSYFGAFMV</sequence>
<keyword evidence="3" id="KW-0202">Cytokine</keyword>
<gene>
    <name evidence="8" type="primary">TNFSF14</name>
</gene>
<dbReference type="SUPFAM" id="SSF49842">
    <property type="entry name" value="TNF-like"/>
    <property type="match status" value="1"/>
</dbReference>
<dbReference type="Gene3D" id="2.60.120.40">
    <property type="match status" value="1"/>
</dbReference>
<dbReference type="SMART" id="SM00207">
    <property type="entry name" value="TNF"/>
    <property type="match status" value="1"/>
</dbReference>
<feature type="compositionally biased region" description="Basic and acidic residues" evidence="5">
    <location>
        <begin position="11"/>
        <end position="20"/>
    </location>
</feature>
<dbReference type="GeneID" id="103115082"/>
<evidence type="ECO:0000256" key="2">
    <source>
        <dbReference type="ARBA" id="ARBA00008670"/>
    </source>
</evidence>
<proteinExistence type="inferred from homology"/>
<keyword evidence="4" id="KW-0472">Membrane</keyword>
<dbReference type="PANTHER" id="PTHR11471:SF34">
    <property type="entry name" value="TUMOR NECROSIS FACTOR LIGAND SUPERFAMILY MEMBER 14"/>
    <property type="match status" value="1"/>
</dbReference>
<accession>A0ABM3WU92</accession>
<organism evidence="7 8">
    <name type="scientific">Erinaceus europaeus</name>
    <name type="common">Western European hedgehog</name>
    <dbReference type="NCBI Taxonomy" id="9365"/>
    <lineage>
        <taxon>Eukaryota</taxon>
        <taxon>Metazoa</taxon>
        <taxon>Chordata</taxon>
        <taxon>Craniata</taxon>
        <taxon>Vertebrata</taxon>
        <taxon>Euteleostomi</taxon>
        <taxon>Mammalia</taxon>
        <taxon>Eutheria</taxon>
        <taxon>Laurasiatheria</taxon>
        <taxon>Eulipotyphla</taxon>
        <taxon>Erinaceidae</taxon>
        <taxon>Erinaceinae</taxon>
        <taxon>Erinaceus</taxon>
    </lineage>
</organism>
<dbReference type="Pfam" id="PF00229">
    <property type="entry name" value="TNF"/>
    <property type="match status" value="1"/>
</dbReference>
<dbReference type="InterPro" id="IPR006052">
    <property type="entry name" value="TNF_dom"/>
</dbReference>
<evidence type="ECO:0000256" key="5">
    <source>
        <dbReference type="SAM" id="MobiDB-lite"/>
    </source>
</evidence>